<protein>
    <submittedName>
        <fullName evidence="1">Uncharacterized protein</fullName>
    </submittedName>
</protein>
<dbReference type="Proteomes" id="UP000593567">
    <property type="component" value="Unassembled WGS sequence"/>
</dbReference>
<comment type="caution">
    <text evidence="1">The sequence shown here is derived from an EMBL/GenBank/DDBJ whole genome shotgun (WGS) entry which is preliminary data.</text>
</comment>
<organism evidence="1 2">
    <name type="scientific">Bugula neritina</name>
    <name type="common">Brown bryozoan</name>
    <name type="synonym">Sertularia neritina</name>
    <dbReference type="NCBI Taxonomy" id="10212"/>
    <lineage>
        <taxon>Eukaryota</taxon>
        <taxon>Metazoa</taxon>
        <taxon>Spiralia</taxon>
        <taxon>Lophotrochozoa</taxon>
        <taxon>Bryozoa</taxon>
        <taxon>Gymnolaemata</taxon>
        <taxon>Cheilostomatida</taxon>
        <taxon>Flustrina</taxon>
        <taxon>Buguloidea</taxon>
        <taxon>Bugulidae</taxon>
        <taxon>Bugula</taxon>
    </lineage>
</organism>
<proteinExistence type="predicted"/>
<dbReference type="AlphaFoldDB" id="A0A7J7JY76"/>
<name>A0A7J7JY76_BUGNE</name>
<reference evidence="1" key="1">
    <citation type="submission" date="2020-06" db="EMBL/GenBank/DDBJ databases">
        <title>Draft genome of Bugula neritina, a colonial animal packing powerful symbionts and potential medicines.</title>
        <authorList>
            <person name="Rayko M."/>
        </authorList>
    </citation>
    <scope>NUCLEOTIDE SEQUENCE [LARGE SCALE GENOMIC DNA]</scope>
    <source>
        <strain evidence="1">Kwan_BN1</strain>
    </source>
</reference>
<keyword evidence="2" id="KW-1185">Reference proteome</keyword>
<dbReference type="EMBL" id="VXIV02001719">
    <property type="protein sequence ID" value="KAF6030296.1"/>
    <property type="molecule type" value="Genomic_DNA"/>
</dbReference>
<sequence>MFHSPGSPLSPEEADNIKECVNRLRSAREETASTAPGMIRLSEDDNLSECSDVEEEGYADFTKDDLEPFISKVEGMQLNPTNSERVKQKFGNHQQTTPTVSDVCSISHVHMQQTQTCHIS</sequence>
<evidence type="ECO:0000313" key="1">
    <source>
        <dbReference type="EMBL" id="KAF6030296.1"/>
    </source>
</evidence>
<accession>A0A7J7JY76</accession>
<evidence type="ECO:0000313" key="2">
    <source>
        <dbReference type="Proteomes" id="UP000593567"/>
    </source>
</evidence>
<gene>
    <name evidence="1" type="ORF">EB796_011408</name>
</gene>